<organism evidence="2 3">
    <name type="scientific">Berkelbacteria bacterium GW2011_GWA2_38_9</name>
    <dbReference type="NCBI Taxonomy" id="1618334"/>
    <lineage>
        <taxon>Bacteria</taxon>
        <taxon>Candidatus Berkelbacteria</taxon>
    </lineage>
</organism>
<evidence type="ECO:0000256" key="1">
    <source>
        <dbReference type="SAM" id="Phobius"/>
    </source>
</evidence>
<feature type="transmembrane region" description="Helical" evidence="1">
    <location>
        <begin position="35"/>
        <end position="54"/>
    </location>
</feature>
<evidence type="ECO:0000313" key="3">
    <source>
        <dbReference type="Proteomes" id="UP000033934"/>
    </source>
</evidence>
<feature type="transmembrane region" description="Helical" evidence="1">
    <location>
        <begin position="91"/>
        <end position="110"/>
    </location>
</feature>
<name>A0A0G0LHC1_9BACT</name>
<sequence>MNNFIAGWKKAYRHDLTPEEKENLTKYYQRCRKTYIVWILAFLSLAGGPIYMIRKEIFNPSIFYFSSSLFLLFLGVGFIWNGKISQQMKIFHSEVFPSLYPLVIGAAALFGGKIYFYLGWAIVAISVILFLIGWWI</sequence>
<accession>A0A0G0LHC1</accession>
<evidence type="ECO:0000313" key="2">
    <source>
        <dbReference type="EMBL" id="KKQ90462.1"/>
    </source>
</evidence>
<feature type="transmembrane region" description="Helical" evidence="1">
    <location>
        <begin position="116"/>
        <end position="135"/>
    </location>
</feature>
<keyword evidence="1" id="KW-1133">Transmembrane helix</keyword>
<comment type="caution">
    <text evidence="2">The sequence shown here is derived from an EMBL/GenBank/DDBJ whole genome shotgun (WGS) entry which is preliminary data.</text>
</comment>
<gene>
    <name evidence="2" type="ORF">UT11_C0005G0003</name>
</gene>
<dbReference type="Proteomes" id="UP000033934">
    <property type="component" value="Unassembled WGS sequence"/>
</dbReference>
<evidence type="ECO:0008006" key="4">
    <source>
        <dbReference type="Google" id="ProtNLM"/>
    </source>
</evidence>
<dbReference type="EMBL" id="LBVO01000005">
    <property type="protein sequence ID" value="KKQ90462.1"/>
    <property type="molecule type" value="Genomic_DNA"/>
</dbReference>
<reference evidence="2 3" key="1">
    <citation type="journal article" date="2015" name="Nature">
        <title>rRNA introns, odd ribosomes, and small enigmatic genomes across a large radiation of phyla.</title>
        <authorList>
            <person name="Brown C.T."/>
            <person name="Hug L.A."/>
            <person name="Thomas B.C."/>
            <person name="Sharon I."/>
            <person name="Castelle C.J."/>
            <person name="Singh A."/>
            <person name="Wilkins M.J."/>
            <person name="Williams K.H."/>
            <person name="Banfield J.F."/>
        </authorList>
    </citation>
    <scope>NUCLEOTIDE SEQUENCE [LARGE SCALE GENOMIC DNA]</scope>
</reference>
<protein>
    <recommendedName>
        <fullName evidence="4">DUF202 domain-containing protein</fullName>
    </recommendedName>
</protein>
<keyword evidence="1" id="KW-0472">Membrane</keyword>
<proteinExistence type="predicted"/>
<feature type="transmembrane region" description="Helical" evidence="1">
    <location>
        <begin position="60"/>
        <end position="79"/>
    </location>
</feature>
<keyword evidence="1" id="KW-0812">Transmembrane</keyword>
<dbReference type="AlphaFoldDB" id="A0A0G0LHC1"/>